<dbReference type="SMART" id="SM00131">
    <property type="entry name" value="KU"/>
    <property type="match status" value="3"/>
</dbReference>
<dbReference type="Proteomes" id="UP001634394">
    <property type="component" value="Unassembled WGS sequence"/>
</dbReference>
<dbReference type="PROSITE" id="PS50279">
    <property type="entry name" value="BPTI_KUNITZ_2"/>
    <property type="match status" value="3"/>
</dbReference>
<feature type="domain" description="BPTI/Kunitz inhibitor" evidence="2">
    <location>
        <begin position="87"/>
        <end position="137"/>
    </location>
</feature>
<sequence length="250" mass="28188">MSNRHTIQLCEAKMEREDCRILLTICVALFVSRYVEAQLINNTAPNLPEGETLSVEPNLTKSVLLPNVSLSLAGSKQKQFQFLDNVCQLPKIVGPCEASISRYYFDPKSERCALFHYSGCQRNGNNFSTLRQCQRRCTCSLPKDTGPCRADFRRFFYNSINGRCEEFRYGGCNGNSNNFISLGECQGACIKDTPAKDACYQEKDTGPCRASVPRYYFDSSCLCCKIFIYGGCKGNDNTFKTLRKCQSKCK</sequence>
<protein>
    <recommendedName>
        <fullName evidence="2">BPTI/Kunitz inhibitor domain-containing protein</fullName>
    </recommendedName>
</protein>
<organism evidence="3 4">
    <name type="scientific">Sinanodonta woodiana</name>
    <name type="common">Chinese pond mussel</name>
    <name type="synonym">Anodonta woodiana</name>
    <dbReference type="NCBI Taxonomy" id="1069815"/>
    <lineage>
        <taxon>Eukaryota</taxon>
        <taxon>Metazoa</taxon>
        <taxon>Spiralia</taxon>
        <taxon>Lophotrochozoa</taxon>
        <taxon>Mollusca</taxon>
        <taxon>Bivalvia</taxon>
        <taxon>Autobranchia</taxon>
        <taxon>Heteroconchia</taxon>
        <taxon>Palaeoheterodonta</taxon>
        <taxon>Unionida</taxon>
        <taxon>Unionoidea</taxon>
        <taxon>Unionidae</taxon>
        <taxon>Unioninae</taxon>
        <taxon>Sinanodonta</taxon>
    </lineage>
</organism>
<evidence type="ECO:0000259" key="2">
    <source>
        <dbReference type="PROSITE" id="PS50279"/>
    </source>
</evidence>
<dbReference type="AlphaFoldDB" id="A0ABD3VT22"/>
<feature type="domain" description="BPTI/Kunitz inhibitor" evidence="2">
    <location>
        <begin position="139"/>
        <end position="189"/>
    </location>
</feature>
<gene>
    <name evidence="3" type="ORF">ACJMK2_006408</name>
</gene>
<accession>A0ABD3VT22</accession>
<dbReference type="PANTHER" id="PTHR10083">
    <property type="entry name" value="KUNITZ-TYPE PROTEASE INHIBITOR-RELATED"/>
    <property type="match status" value="1"/>
</dbReference>
<dbReference type="InterPro" id="IPR050098">
    <property type="entry name" value="TFPI/VKTCI-like"/>
</dbReference>
<proteinExistence type="predicted"/>
<dbReference type="PRINTS" id="PR00759">
    <property type="entry name" value="BASICPTASE"/>
</dbReference>
<keyword evidence="1" id="KW-1015">Disulfide bond</keyword>
<evidence type="ECO:0000256" key="1">
    <source>
        <dbReference type="ARBA" id="ARBA00023157"/>
    </source>
</evidence>
<dbReference type="Pfam" id="PF00014">
    <property type="entry name" value="Kunitz_BPTI"/>
    <property type="match status" value="3"/>
</dbReference>
<dbReference type="CDD" id="cd00109">
    <property type="entry name" value="Kunitz-type"/>
    <property type="match status" value="3"/>
</dbReference>
<comment type="caution">
    <text evidence="3">The sequence shown here is derived from an EMBL/GenBank/DDBJ whole genome shotgun (WGS) entry which is preliminary data.</text>
</comment>
<keyword evidence="4" id="KW-1185">Reference proteome</keyword>
<dbReference type="PROSITE" id="PS00280">
    <property type="entry name" value="BPTI_KUNITZ_1"/>
    <property type="match status" value="2"/>
</dbReference>
<dbReference type="SUPFAM" id="SSF57362">
    <property type="entry name" value="BPTI-like"/>
    <property type="match status" value="3"/>
</dbReference>
<dbReference type="InterPro" id="IPR002223">
    <property type="entry name" value="Kunitz_BPTI"/>
</dbReference>
<dbReference type="InterPro" id="IPR020901">
    <property type="entry name" value="Prtase_inh_Kunz-CS"/>
</dbReference>
<evidence type="ECO:0000313" key="3">
    <source>
        <dbReference type="EMBL" id="KAL3864752.1"/>
    </source>
</evidence>
<evidence type="ECO:0000313" key="4">
    <source>
        <dbReference type="Proteomes" id="UP001634394"/>
    </source>
</evidence>
<dbReference type="PANTHER" id="PTHR10083:SF374">
    <property type="entry name" value="BPTI_KUNITZ INHIBITOR DOMAIN-CONTAINING PROTEIN"/>
    <property type="match status" value="1"/>
</dbReference>
<dbReference type="EMBL" id="JBJQND010000010">
    <property type="protein sequence ID" value="KAL3864752.1"/>
    <property type="molecule type" value="Genomic_DNA"/>
</dbReference>
<feature type="domain" description="BPTI/Kunitz inhibitor" evidence="2">
    <location>
        <begin position="199"/>
        <end position="249"/>
    </location>
</feature>
<name>A0ABD3VT22_SINWO</name>
<dbReference type="InterPro" id="IPR036880">
    <property type="entry name" value="Kunitz_BPTI_sf"/>
</dbReference>
<reference evidence="3 4" key="1">
    <citation type="submission" date="2024-11" db="EMBL/GenBank/DDBJ databases">
        <title>Chromosome-level genome assembly of the freshwater bivalve Anodonta woodiana.</title>
        <authorList>
            <person name="Chen X."/>
        </authorList>
    </citation>
    <scope>NUCLEOTIDE SEQUENCE [LARGE SCALE GENOMIC DNA]</scope>
    <source>
        <strain evidence="3">MN2024</strain>
        <tissue evidence="3">Gills</tissue>
    </source>
</reference>
<dbReference type="Gene3D" id="4.10.410.10">
    <property type="entry name" value="Pancreatic trypsin inhibitor Kunitz domain"/>
    <property type="match status" value="3"/>
</dbReference>